<dbReference type="RefSeq" id="WP_379538458.1">
    <property type="nucleotide sequence ID" value="NZ_JBHSDR010000004.1"/>
</dbReference>
<dbReference type="SMART" id="SM00507">
    <property type="entry name" value="HNHc"/>
    <property type="match status" value="1"/>
</dbReference>
<comment type="caution">
    <text evidence="2">The sequence shown here is derived from an EMBL/GenBank/DDBJ whole genome shotgun (WGS) entry which is preliminary data.</text>
</comment>
<keyword evidence="2" id="KW-0540">Nuclease</keyword>
<dbReference type="CDD" id="cd00085">
    <property type="entry name" value="HNHc"/>
    <property type="match status" value="1"/>
</dbReference>
<accession>A0ABV8RNN5</accession>
<dbReference type="InterPro" id="IPR003615">
    <property type="entry name" value="HNH_nuc"/>
</dbReference>
<organism evidence="2 3">
    <name type="scientific">Novosphingobium tardum</name>
    <dbReference type="NCBI Taxonomy" id="1538021"/>
    <lineage>
        <taxon>Bacteria</taxon>
        <taxon>Pseudomonadati</taxon>
        <taxon>Pseudomonadota</taxon>
        <taxon>Alphaproteobacteria</taxon>
        <taxon>Sphingomonadales</taxon>
        <taxon>Sphingomonadaceae</taxon>
        <taxon>Novosphingobium</taxon>
    </lineage>
</organism>
<dbReference type="EMBL" id="JBHSDR010000004">
    <property type="protein sequence ID" value="MFC4294981.1"/>
    <property type="molecule type" value="Genomic_DNA"/>
</dbReference>
<evidence type="ECO:0000313" key="3">
    <source>
        <dbReference type="Proteomes" id="UP001595828"/>
    </source>
</evidence>
<evidence type="ECO:0000259" key="1">
    <source>
        <dbReference type="SMART" id="SM00507"/>
    </source>
</evidence>
<keyword evidence="2" id="KW-0255">Endonuclease</keyword>
<sequence>MARGFSSDQAEKLKDDGWTLSKLKQAGDKELGNAGLSSSQISAIREGQRPPIPRDTLNKLLFQNRFVCCVCREHYKPIVVHHIDEWSRSHSHELSNLAVLCLDHHAKAHTKGGLDQNLDASVLRTFKKNWEDEVRNRDSRSIIEGMAGEYSHWSMINETRLFELIAELGIDPTTVAGFQRALRDGIIDETGLPIPVSKARAFRSDGVEILTRYQFIKNLLHAFIKNAHIVNVSDYLDKSIMMPAIAQGDFIVVQGRHRFASLSKTKRGPGQRYRGTRKANGVCFTYVFDLWEATTCSAWAEWLRGTKAAASLLQVKDISRDSDCRLVLTGTILAIGSFANGLRDREYGGNWKWAKSDDLVSEPKWLEDVFDE</sequence>
<reference evidence="3" key="1">
    <citation type="journal article" date="2019" name="Int. J. Syst. Evol. Microbiol.">
        <title>The Global Catalogue of Microorganisms (GCM) 10K type strain sequencing project: providing services to taxonomists for standard genome sequencing and annotation.</title>
        <authorList>
            <consortium name="The Broad Institute Genomics Platform"/>
            <consortium name="The Broad Institute Genome Sequencing Center for Infectious Disease"/>
            <person name="Wu L."/>
            <person name="Ma J."/>
        </authorList>
    </citation>
    <scope>NUCLEOTIDE SEQUENCE [LARGE SCALE GENOMIC DNA]</scope>
    <source>
        <strain evidence="3">CGMCC 1.12989</strain>
    </source>
</reference>
<proteinExistence type="predicted"/>
<dbReference type="GO" id="GO:0004519">
    <property type="term" value="F:endonuclease activity"/>
    <property type="evidence" value="ECO:0007669"/>
    <property type="project" value="UniProtKB-KW"/>
</dbReference>
<protein>
    <submittedName>
        <fullName evidence="2">HNH endonuclease signature motif containing protein</fullName>
    </submittedName>
</protein>
<evidence type="ECO:0000313" key="2">
    <source>
        <dbReference type="EMBL" id="MFC4294981.1"/>
    </source>
</evidence>
<dbReference type="Proteomes" id="UP001595828">
    <property type="component" value="Unassembled WGS sequence"/>
</dbReference>
<feature type="domain" description="HNH nuclease" evidence="1">
    <location>
        <begin position="56"/>
        <end position="106"/>
    </location>
</feature>
<keyword evidence="2" id="KW-0378">Hydrolase</keyword>
<keyword evidence="3" id="KW-1185">Reference proteome</keyword>
<name>A0ABV8RNN5_9SPHN</name>
<dbReference type="Gene3D" id="1.10.30.50">
    <property type="match status" value="1"/>
</dbReference>
<gene>
    <name evidence="2" type="ORF">ACFO0A_07915</name>
</gene>